<keyword evidence="2" id="KW-1185">Reference proteome</keyword>
<comment type="caution">
    <text evidence="1">The sequence shown here is derived from an EMBL/GenBank/DDBJ whole genome shotgun (WGS) entry which is preliminary data.</text>
</comment>
<gene>
    <name evidence="1" type="ORF">RSSM_02669</name>
</gene>
<name>M5U360_9BACT</name>
<accession>M5U360</accession>
<proteinExistence type="predicted"/>
<dbReference type="EMBL" id="ANOH01000188">
    <property type="protein sequence ID" value="EMI55890.1"/>
    <property type="molecule type" value="Genomic_DNA"/>
</dbReference>
<protein>
    <submittedName>
        <fullName evidence="1">Uncharacterized protein</fullName>
    </submittedName>
</protein>
<sequence>MFLNCLPVSAVSEYSKSPILTKIKFRRKARVLRSFLRGSRLSIAERPASSHVKLT</sequence>
<evidence type="ECO:0000313" key="2">
    <source>
        <dbReference type="Proteomes" id="UP000011885"/>
    </source>
</evidence>
<dbReference type="Proteomes" id="UP000011885">
    <property type="component" value="Unassembled WGS sequence"/>
</dbReference>
<dbReference type="AlphaFoldDB" id="M5U360"/>
<organism evidence="1 2">
    <name type="scientific">Rhodopirellula sallentina SM41</name>
    <dbReference type="NCBI Taxonomy" id="1263870"/>
    <lineage>
        <taxon>Bacteria</taxon>
        <taxon>Pseudomonadati</taxon>
        <taxon>Planctomycetota</taxon>
        <taxon>Planctomycetia</taxon>
        <taxon>Pirellulales</taxon>
        <taxon>Pirellulaceae</taxon>
        <taxon>Rhodopirellula</taxon>
    </lineage>
</organism>
<evidence type="ECO:0000313" key="1">
    <source>
        <dbReference type="EMBL" id="EMI55890.1"/>
    </source>
</evidence>
<reference evidence="1 2" key="1">
    <citation type="journal article" date="2013" name="Mar. Genomics">
        <title>Expression of sulfatases in Rhodopirellula baltica and the diversity of sulfatases in the genus Rhodopirellula.</title>
        <authorList>
            <person name="Wegner C.E."/>
            <person name="Richter-Heitmann T."/>
            <person name="Klindworth A."/>
            <person name="Klockow C."/>
            <person name="Richter M."/>
            <person name="Achstetter T."/>
            <person name="Glockner F.O."/>
            <person name="Harder J."/>
        </authorList>
    </citation>
    <scope>NUCLEOTIDE SEQUENCE [LARGE SCALE GENOMIC DNA]</scope>
    <source>
        <strain evidence="1 2">SM41</strain>
    </source>
</reference>